<dbReference type="Pfam" id="PF22599">
    <property type="entry name" value="SecDF_P1_head"/>
    <property type="match status" value="1"/>
</dbReference>
<evidence type="ECO:0000256" key="7">
    <source>
        <dbReference type="ARBA" id="ARBA00022989"/>
    </source>
</evidence>
<dbReference type="EMBL" id="CP002629">
    <property type="protein sequence ID" value="AEB09701.1"/>
    <property type="molecule type" value="Genomic_DNA"/>
</dbReference>
<comment type="similarity">
    <text evidence="10">Belongs to the SecD/SecF family. SecD subfamily.</text>
</comment>
<dbReference type="InterPro" id="IPR022646">
    <property type="entry name" value="SecD/SecF_CS"/>
</dbReference>
<dbReference type="HAMAP" id="MF_01463_B">
    <property type="entry name" value="SecD_B"/>
    <property type="match status" value="1"/>
</dbReference>
<dbReference type="GO" id="GO:0065002">
    <property type="term" value="P:intracellular protein transmembrane transport"/>
    <property type="evidence" value="ECO:0007669"/>
    <property type="project" value="UniProtKB-UniRule"/>
</dbReference>
<dbReference type="STRING" id="880072.Desac_1863"/>
<dbReference type="InterPro" id="IPR055344">
    <property type="entry name" value="SecD_SecF_C_bact"/>
</dbReference>
<feature type="transmembrane region" description="Helical" evidence="10">
    <location>
        <begin position="824"/>
        <end position="847"/>
    </location>
</feature>
<proteinExistence type="inferred from homology"/>
<keyword evidence="2 10" id="KW-0813">Transport</keyword>
<evidence type="ECO:0000256" key="10">
    <source>
        <dbReference type="HAMAP-Rule" id="MF_01463"/>
    </source>
</evidence>
<dbReference type="Proteomes" id="UP000000483">
    <property type="component" value="Chromosome"/>
</dbReference>
<feature type="transmembrane region" description="Helical" evidence="10">
    <location>
        <begin position="797"/>
        <end position="818"/>
    </location>
</feature>
<evidence type="ECO:0000256" key="2">
    <source>
        <dbReference type="ARBA" id="ARBA00022448"/>
    </source>
</evidence>
<evidence type="ECO:0000256" key="3">
    <source>
        <dbReference type="ARBA" id="ARBA00022475"/>
    </source>
</evidence>
<feature type="region of interest" description="Disordered" evidence="12">
    <location>
        <begin position="867"/>
        <end position="888"/>
    </location>
</feature>
<feature type="transmembrane region" description="Helical" evidence="10">
    <location>
        <begin position="746"/>
        <end position="767"/>
    </location>
</feature>
<feature type="transmembrane region" description="Helical" evidence="10">
    <location>
        <begin position="719"/>
        <end position="740"/>
    </location>
</feature>
<evidence type="ECO:0000256" key="6">
    <source>
        <dbReference type="ARBA" id="ARBA00022927"/>
    </source>
</evidence>
<feature type="transmembrane region" description="Helical" evidence="10">
    <location>
        <begin position="446"/>
        <end position="468"/>
    </location>
</feature>
<comment type="similarity">
    <text evidence="11">Belongs to the SecD/SecF family. SecF subfamily.</text>
</comment>
<dbReference type="FunFam" id="1.20.1640.10:FF:000004">
    <property type="entry name" value="Protein translocase subunit SecD"/>
    <property type="match status" value="1"/>
</dbReference>
<feature type="transmembrane region" description="Helical" evidence="10">
    <location>
        <begin position="489"/>
        <end position="511"/>
    </location>
</feature>
<keyword evidence="17" id="KW-1185">Reference proteome</keyword>
<evidence type="ECO:0000256" key="11">
    <source>
        <dbReference type="HAMAP-Rule" id="MF_01464"/>
    </source>
</evidence>
<gene>
    <name evidence="11" type="primary">secF</name>
    <name evidence="10" type="synonym">secD</name>
    <name evidence="16" type="ordered locus">Desac_1863</name>
</gene>
<feature type="transmembrane region" description="Helical" evidence="10">
    <location>
        <begin position="694"/>
        <end position="712"/>
    </location>
</feature>
<protein>
    <recommendedName>
        <fullName evidence="10 11">Multifunctional fusion protein</fullName>
    </recommendedName>
    <domain>
        <recommendedName>
            <fullName evidence="10">Protein translocase subunit SecD</fullName>
        </recommendedName>
    </domain>
    <domain>
        <recommendedName>
            <fullName evidence="11">Protein-export membrane protein SecF</fullName>
        </recommendedName>
    </domain>
</protein>
<comment type="subunit">
    <text evidence="11">Forms a complex with SecD. Part of the essential Sec protein translocation apparatus which comprises SecA, SecYEG and auxiliary proteins SecDF. Other proteins may also be involved.</text>
</comment>
<dbReference type="Gene3D" id="1.20.1640.10">
    <property type="entry name" value="Multidrug efflux transporter AcrB transmembrane domain"/>
    <property type="match status" value="2"/>
</dbReference>
<keyword evidence="7 10" id="KW-1133">Transmembrane helix</keyword>
<dbReference type="Gene3D" id="3.30.1360.200">
    <property type="match status" value="1"/>
</dbReference>
<dbReference type="OrthoDB" id="9805019at2"/>
<dbReference type="AlphaFoldDB" id="F2NJP6"/>
<dbReference type="NCBIfam" id="TIGR00916">
    <property type="entry name" value="2A0604s01"/>
    <property type="match status" value="2"/>
</dbReference>
<dbReference type="eggNOG" id="COG0341">
    <property type="taxonomic scope" value="Bacteria"/>
</dbReference>
<dbReference type="InterPro" id="IPR005791">
    <property type="entry name" value="SecD"/>
</dbReference>
<evidence type="ECO:0000259" key="13">
    <source>
        <dbReference type="Pfam" id="PF02355"/>
    </source>
</evidence>
<accession>F2NJP6</accession>
<sequence length="888" mass="96928">MLKKIRLKFLLLFVLTIASIILMLPSVTPHLPDWYKQYIWKEGFRLGLDLKGGMHLILQVDMDQAVQNNLTIQGQDLKELAEKRGLDLQVGLPHAGVLTANLVKADEQSAFNQLVKEEFSQLEVKGSTRQGSGVVYTLALRPQVVTELQDNTRSQSLEVIRNRIDQFGVTEPVIVPQGDDQIVVQLPGLQDPQRAMDLIGQTAQLEFKLVDDSHGLNLEELIDEASARGRLKPGYTREELNLALAGKLPPDTEVYIEKSIDRATGSIKRIPLLVQKKALMTGAAVKSAAVRIGDYNEPYVSVDFSSSGARQFGQITGANVNRRLAIILDGVVRSAPTIKERIGGGKAQITGAYTSEEAHDLAIVLRAGALPASVRIVQNITVGPTLGLDSIHKGVVAGVIGTFLVIGFMIFYYRLSGLVANYALILNIIMLLGALSLVHATLTLPGIAGIILSIGMAVDSNVLIYERMREEFHAGKPLKAGVDGGYDKAFLTIVDSHVTTLITAVALFLFGTGPIRGFAVTLSVGVILNLFTALFGTRVVYDYLIFKRWLTNLSFLEVFRKTHFDFIGFRKYTVVVSGLLCALGLVAFIQLSRGHGNLGVEFAGGAMVQFKADKPFTVEAVRDALNQKGWGHAEIQPTDAGGGLMVKLKKSEESVGKMADELAVIFNQSLSGNHFSIEGTSEIGASVSKDLRKWAIIAIVISLIGIIVYLAWRFEFVFGVAAAIATFHDVLAVLGIFYLLDKEITLLVVTALLTLAGYSLTDTVVVFDRIRENLAKTRDNLGKIINLSVNEVLSRTIVTTTTVFLVVLALFIFGGVVIQDFALAMLLGVIIGTYSSIFVASPIIHAWRKETKKVIVKKEKVIELAAQQQKRSQKKEKEAAQRKKGGRK</sequence>
<dbReference type="GO" id="GO:0043952">
    <property type="term" value="P:protein transport by the Sec complex"/>
    <property type="evidence" value="ECO:0007669"/>
    <property type="project" value="UniProtKB-UniRule"/>
</dbReference>
<dbReference type="SUPFAM" id="SSF82866">
    <property type="entry name" value="Multidrug efflux transporter AcrB transmembrane domain"/>
    <property type="match status" value="2"/>
</dbReference>
<name>F2NJP6_DESAR</name>
<dbReference type="GO" id="GO:0006605">
    <property type="term" value="P:protein targeting"/>
    <property type="evidence" value="ECO:0007669"/>
    <property type="project" value="UniProtKB-UniRule"/>
</dbReference>
<dbReference type="HAMAP" id="MF_01464_B">
    <property type="entry name" value="SecF_B"/>
    <property type="match status" value="1"/>
</dbReference>
<dbReference type="InterPro" id="IPR054384">
    <property type="entry name" value="SecDF_P1_head"/>
</dbReference>
<dbReference type="InterPro" id="IPR022813">
    <property type="entry name" value="SecD/SecF_arch_bac"/>
</dbReference>
<evidence type="ECO:0000256" key="4">
    <source>
        <dbReference type="ARBA" id="ARBA00022519"/>
    </source>
</evidence>
<keyword evidence="5 10" id="KW-0812">Transmembrane</keyword>
<dbReference type="PANTHER" id="PTHR30081">
    <property type="entry name" value="PROTEIN-EXPORT MEMBRANE PROTEIN SEC"/>
    <property type="match status" value="1"/>
</dbReference>
<dbReference type="InterPro" id="IPR048634">
    <property type="entry name" value="SecD_SecF_C"/>
</dbReference>
<dbReference type="GO" id="GO:0015450">
    <property type="term" value="F:protein-transporting ATPase activity"/>
    <property type="evidence" value="ECO:0007669"/>
    <property type="project" value="InterPro"/>
</dbReference>
<feature type="transmembrane region" description="Helical" evidence="10">
    <location>
        <begin position="572"/>
        <end position="591"/>
    </location>
</feature>
<evidence type="ECO:0000313" key="16">
    <source>
        <dbReference type="EMBL" id="AEB09701.1"/>
    </source>
</evidence>
<feature type="transmembrane region" description="Helical" evidence="10">
    <location>
        <begin position="394"/>
        <end position="413"/>
    </location>
</feature>
<dbReference type="KEGG" id="dao:Desac_1863"/>
<evidence type="ECO:0000256" key="5">
    <source>
        <dbReference type="ARBA" id="ARBA00022692"/>
    </source>
</evidence>
<dbReference type="InterPro" id="IPR005665">
    <property type="entry name" value="SecF_bac"/>
</dbReference>
<comment type="subunit">
    <text evidence="10">Forms a complex with SecF. Part of the essential Sec protein translocation apparatus which comprises SecA, SecYEG and auxiliary proteins SecDF. Other proteins may also be involved.</text>
</comment>
<feature type="transmembrane region" description="Helical" evidence="10">
    <location>
        <begin position="517"/>
        <end position="541"/>
    </location>
</feature>
<dbReference type="InterPro" id="IPR048631">
    <property type="entry name" value="SecD_1st"/>
</dbReference>
<dbReference type="PANTHER" id="PTHR30081:SF1">
    <property type="entry name" value="PROTEIN TRANSLOCASE SUBUNIT SECD"/>
    <property type="match status" value="1"/>
</dbReference>
<dbReference type="Pfam" id="PF07549">
    <property type="entry name" value="Sec_GG"/>
    <property type="match status" value="2"/>
</dbReference>
<feature type="domain" description="Protein export membrane protein SecD/SecF C-terminal" evidence="13">
    <location>
        <begin position="373"/>
        <end position="535"/>
    </location>
</feature>
<dbReference type="HOGENOM" id="CLU_007894_3_0_7"/>
<dbReference type="PRINTS" id="PR01755">
    <property type="entry name" value="SECFTRNLCASE"/>
</dbReference>
<dbReference type="Pfam" id="PF21760">
    <property type="entry name" value="SecD_1st"/>
    <property type="match status" value="1"/>
</dbReference>
<feature type="transmembrane region" description="Helical" evidence="10">
    <location>
        <begin position="420"/>
        <end position="440"/>
    </location>
</feature>
<dbReference type="NCBIfam" id="TIGR00966">
    <property type="entry name" value="transloc_SecF"/>
    <property type="match status" value="1"/>
</dbReference>
<evidence type="ECO:0000256" key="9">
    <source>
        <dbReference type="ARBA" id="ARBA00023136"/>
    </source>
</evidence>
<keyword evidence="8 10" id="KW-0811">Translocation</keyword>
<dbReference type="GO" id="GO:0005886">
    <property type="term" value="C:plasma membrane"/>
    <property type="evidence" value="ECO:0007669"/>
    <property type="project" value="UniProtKB-SubCell"/>
</dbReference>
<comment type="subcellular location">
    <subcellularLocation>
        <location evidence="10">Cell inner membrane</location>
        <topology evidence="10">Multi-pass membrane protein</topology>
    </subcellularLocation>
    <subcellularLocation>
        <location evidence="1">Cell membrane</location>
        <topology evidence="1">Multi-pass membrane protein</topology>
    </subcellularLocation>
</comment>
<evidence type="ECO:0000256" key="8">
    <source>
        <dbReference type="ARBA" id="ARBA00023010"/>
    </source>
</evidence>
<feature type="domain" description="SecDF P1 head subdomain" evidence="15">
    <location>
        <begin position="269"/>
        <end position="372"/>
    </location>
</feature>
<dbReference type="RefSeq" id="WP_013706810.1">
    <property type="nucleotide sequence ID" value="NC_015388.1"/>
</dbReference>
<comment type="function">
    <text evidence="10">Part of the Sec protein translocase complex. Interacts with the SecYEG preprotein conducting channel. SecDF uses the proton motive force (PMF) to complete protein translocation after the ATP-dependent function of SecA.</text>
</comment>
<dbReference type="NCBIfam" id="TIGR01129">
    <property type="entry name" value="secD"/>
    <property type="match status" value="1"/>
</dbReference>
<evidence type="ECO:0000259" key="15">
    <source>
        <dbReference type="Pfam" id="PF22599"/>
    </source>
</evidence>
<comment type="caution">
    <text evidence="10">Lacks conserved residue(s) required for the propagation of feature annotation.</text>
</comment>
<keyword evidence="9 10" id="KW-0472">Membrane</keyword>
<dbReference type="Gene3D" id="3.30.70.3220">
    <property type="match status" value="1"/>
</dbReference>
<organism evidence="16 17">
    <name type="scientific">Desulfobacca acetoxidans (strain ATCC 700848 / DSM 11109 / ASRB2)</name>
    <dbReference type="NCBI Taxonomy" id="880072"/>
    <lineage>
        <taxon>Bacteria</taxon>
        <taxon>Pseudomonadati</taxon>
        <taxon>Thermodesulfobacteriota</taxon>
        <taxon>Desulfobaccia</taxon>
        <taxon>Desulfobaccales</taxon>
        <taxon>Desulfobaccaceae</taxon>
        <taxon>Desulfobacca</taxon>
    </lineage>
</organism>
<evidence type="ECO:0000313" key="17">
    <source>
        <dbReference type="Proteomes" id="UP000000483"/>
    </source>
</evidence>
<keyword evidence="4 10" id="KW-0997">Cell inner membrane</keyword>
<evidence type="ECO:0000256" key="1">
    <source>
        <dbReference type="ARBA" id="ARBA00004651"/>
    </source>
</evidence>
<keyword evidence="6 10" id="KW-0653">Protein transport</keyword>
<dbReference type="eggNOG" id="COG0342">
    <property type="taxonomic scope" value="Bacteria"/>
</dbReference>
<feature type="domain" description="Protein translocase subunit SecDF P1" evidence="14">
    <location>
        <begin position="154"/>
        <end position="212"/>
    </location>
</feature>
<dbReference type="InterPro" id="IPR022645">
    <property type="entry name" value="SecD/SecF_bac"/>
</dbReference>
<reference evidence="16 17" key="1">
    <citation type="journal article" date="2011" name="Stand. Genomic Sci.">
        <title>Complete genome sequence of the acetate-degrading sulfate reducer Desulfobacca acetoxidans type strain (ASRB2).</title>
        <authorList>
            <person name="Goker M."/>
            <person name="Teshima H."/>
            <person name="Lapidus A."/>
            <person name="Nolan M."/>
            <person name="Lucas S."/>
            <person name="Hammon N."/>
            <person name="Deshpande S."/>
            <person name="Cheng J.F."/>
            <person name="Tapia R."/>
            <person name="Han C."/>
            <person name="Goodwin L."/>
            <person name="Pitluck S."/>
            <person name="Huntemann M."/>
            <person name="Liolios K."/>
            <person name="Ivanova N."/>
            <person name="Pagani I."/>
            <person name="Mavromatis K."/>
            <person name="Ovchinikova G."/>
            <person name="Pati A."/>
            <person name="Chen A."/>
            <person name="Palaniappan K."/>
            <person name="Land M."/>
            <person name="Hauser L."/>
            <person name="Brambilla E.M."/>
            <person name="Rohde M."/>
            <person name="Spring S."/>
            <person name="Detter J.C."/>
            <person name="Woyke T."/>
            <person name="Bristow J."/>
            <person name="Eisen J.A."/>
            <person name="Markowitz V."/>
            <person name="Hugenholtz P."/>
            <person name="Kyrpides N.C."/>
            <person name="Klenk H.P."/>
        </authorList>
    </citation>
    <scope>NUCLEOTIDE SEQUENCE [LARGE SCALE GENOMIC DNA]</scope>
    <source>
        <strain evidence="17">ATCC 700848 / DSM 11109 / ASRB2</strain>
    </source>
</reference>
<feature type="domain" description="Protein export membrane protein SecD/SecF C-terminal" evidence="13">
    <location>
        <begin position="674"/>
        <end position="849"/>
    </location>
</feature>
<keyword evidence="3 10" id="KW-1003">Cell membrane</keyword>
<dbReference type="FunFam" id="3.30.1360.200:FF:000002">
    <property type="entry name" value="Preprotein translocase subunit SecD"/>
    <property type="match status" value="1"/>
</dbReference>
<evidence type="ECO:0000256" key="12">
    <source>
        <dbReference type="SAM" id="MobiDB-lite"/>
    </source>
</evidence>
<dbReference type="NCBIfam" id="NF009583">
    <property type="entry name" value="PRK13024.1-3"/>
    <property type="match status" value="1"/>
</dbReference>
<reference evidence="17" key="2">
    <citation type="submission" date="2011-03" db="EMBL/GenBank/DDBJ databases">
        <title>The complete genome of Desulfobacca acetoxidans DSM 11109.</title>
        <authorList>
            <consortium name="US DOE Joint Genome Institute (JGI-PGF)"/>
            <person name="Lucas S."/>
            <person name="Copeland A."/>
            <person name="Lapidus A."/>
            <person name="Bruce D."/>
            <person name="Goodwin L."/>
            <person name="Pitluck S."/>
            <person name="Peters L."/>
            <person name="Kyrpides N."/>
            <person name="Mavromatis K."/>
            <person name="Ivanova N."/>
            <person name="Ovchinnikova G."/>
            <person name="Teshima H."/>
            <person name="Detter J.C."/>
            <person name="Han C."/>
            <person name="Land M."/>
            <person name="Hauser L."/>
            <person name="Markowitz V."/>
            <person name="Cheng J.-F."/>
            <person name="Hugenholtz P."/>
            <person name="Woyke T."/>
            <person name="Wu D."/>
            <person name="Spring S."/>
            <person name="Schueler E."/>
            <person name="Brambilla E."/>
            <person name="Klenk H.-P."/>
            <person name="Eisen J.A."/>
        </authorList>
    </citation>
    <scope>NUCLEOTIDE SEQUENCE [LARGE SCALE GENOMIC DNA]</scope>
    <source>
        <strain evidence="17">ATCC 700848 / DSM 11109 / ASRB2</strain>
    </source>
</reference>
<evidence type="ECO:0000259" key="14">
    <source>
        <dbReference type="Pfam" id="PF21760"/>
    </source>
</evidence>
<dbReference type="Pfam" id="PF02355">
    <property type="entry name" value="SecD_SecF_C"/>
    <property type="match status" value="2"/>
</dbReference>